<reference evidence="3 4" key="1">
    <citation type="submission" date="2017-05" db="EMBL/GenBank/DDBJ databases">
        <title>Genome of assembly of the Bengalese finch, Lonchura striata domestica.</title>
        <authorList>
            <person name="Colquitt B.M."/>
            <person name="Brainard M.S."/>
        </authorList>
    </citation>
    <scope>NUCLEOTIDE SEQUENCE [LARGE SCALE GENOMIC DNA]</scope>
    <source>
        <strain evidence="3">White83orange57</strain>
    </source>
</reference>
<dbReference type="PANTHER" id="PTHR13280:SF16">
    <property type="entry name" value="PHOSPHOFURIN ACIDIC CLUSTER SORTING PROTEIN 1"/>
    <property type="match status" value="1"/>
</dbReference>
<name>A0A218U791_9PASE</name>
<dbReference type="EMBL" id="MUZQ01000863">
    <property type="protein sequence ID" value="OWK49546.1"/>
    <property type="molecule type" value="Genomic_DNA"/>
</dbReference>
<comment type="caution">
    <text evidence="3">The sequence shown here is derived from an EMBL/GenBank/DDBJ whole genome shotgun (WGS) entry which is preliminary data.</text>
</comment>
<feature type="domain" description="Phosphofurin acidic cluster sorting protein 1/2 C-terminal" evidence="2">
    <location>
        <begin position="93"/>
        <end position="127"/>
    </location>
</feature>
<evidence type="ECO:0000259" key="2">
    <source>
        <dbReference type="Pfam" id="PF10254"/>
    </source>
</evidence>
<dbReference type="PANTHER" id="PTHR13280">
    <property type="entry name" value="PHOSPHOFURIN ACIDIC CLUSTER SORTING PROTEIN"/>
    <property type="match status" value="1"/>
</dbReference>
<keyword evidence="4" id="KW-1185">Reference proteome</keyword>
<dbReference type="GO" id="GO:0044325">
    <property type="term" value="F:transmembrane transporter binding"/>
    <property type="evidence" value="ECO:0007669"/>
    <property type="project" value="TreeGrafter"/>
</dbReference>
<evidence type="ECO:0000313" key="4">
    <source>
        <dbReference type="Proteomes" id="UP000197619"/>
    </source>
</evidence>
<proteinExistence type="predicted"/>
<evidence type="ECO:0000256" key="1">
    <source>
        <dbReference type="SAM" id="MobiDB-lite"/>
    </source>
</evidence>
<dbReference type="GO" id="GO:0072659">
    <property type="term" value="P:protein localization to plasma membrane"/>
    <property type="evidence" value="ECO:0007669"/>
    <property type="project" value="TreeGrafter"/>
</dbReference>
<organism evidence="3 4">
    <name type="scientific">Lonchura striata</name>
    <name type="common">white-rumped munia</name>
    <dbReference type="NCBI Taxonomy" id="40157"/>
    <lineage>
        <taxon>Eukaryota</taxon>
        <taxon>Metazoa</taxon>
        <taxon>Chordata</taxon>
        <taxon>Craniata</taxon>
        <taxon>Vertebrata</taxon>
        <taxon>Euteleostomi</taxon>
        <taxon>Archelosauria</taxon>
        <taxon>Archosauria</taxon>
        <taxon>Dinosauria</taxon>
        <taxon>Saurischia</taxon>
        <taxon>Theropoda</taxon>
        <taxon>Coelurosauria</taxon>
        <taxon>Aves</taxon>
        <taxon>Neognathae</taxon>
        <taxon>Neoaves</taxon>
        <taxon>Telluraves</taxon>
        <taxon>Australaves</taxon>
        <taxon>Passeriformes</taxon>
        <taxon>Passeroidea</taxon>
        <taxon>Estrildidae</taxon>
        <taxon>Estrildinae</taxon>
        <taxon>Lonchura</taxon>
    </lineage>
</organism>
<protein>
    <submittedName>
        <fullName evidence="3">Phosphofurin acidic cluster sorting protein 1</fullName>
    </submittedName>
</protein>
<accession>A0A218U791</accession>
<dbReference type="Proteomes" id="UP000197619">
    <property type="component" value="Unassembled WGS sequence"/>
</dbReference>
<gene>
    <name evidence="3" type="primary">PACS1</name>
    <name evidence="3" type="ORF">RLOC_00014512</name>
</gene>
<dbReference type="STRING" id="299123.ENSLSDP00000003824"/>
<dbReference type="AlphaFoldDB" id="A0A218U791"/>
<dbReference type="Pfam" id="PF10254">
    <property type="entry name" value="Pacs-1"/>
    <property type="match status" value="1"/>
</dbReference>
<sequence length="132" mass="14423">MRAVAEDLDELYDSLEIFNPSDSGADLDDTDSVLSTPKPRLRPFFEGLSQSSSQIEMGSEGPAPHLGTLDGRYGAAFLDPPWRELFTRSEPPASVTVDGTQWDDIKFFQLAAQWPSHVKHFPVGLFGGGKGP</sequence>
<feature type="region of interest" description="Disordered" evidence="1">
    <location>
        <begin position="20"/>
        <end position="39"/>
    </location>
</feature>
<dbReference type="InterPro" id="IPR019381">
    <property type="entry name" value="PACS1/2_C"/>
</dbReference>
<evidence type="ECO:0000313" key="3">
    <source>
        <dbReference type="EMBL" id="OWK49546.1"/>
    </source>
</evidence>